<organism evidence="10 11">
    <name type="scientific">Hominilimicola fabiformis</name>
    <dbReference type="NCBI Taxonomy" id="2885356"/>
    <lineage>
        <taxon>Bacteria</taxon>
        <taxon>Bacillati</taxon>
        <taxon>Bacillota</taxon>
        <taxon>Clostridia</taxon>
        <taxon>Eubacteriales</taxon>
        <taxon>Oscillospiraceae</taxon>
        <taxon>Hominilimicola</taxon>
    </lineage>
</organism>
<evidence type="ECO:0000256" key="3">
    <source>
        <dbReference type="ARBA" id="ARBA00012670"/>
    </source>
</evidence>
<dbReference type="InterPro" id="IPR013320">
    <property type="entry name" value="ConA-like_dom_sf"/>
</dbReference>
<sequence>MKKQLIAVVSALAMTFTSLPCVSIAAEIVPKPVLQYTFDGNKQLADQNGKNELKLSGGASVTDDGNKGKGLLLDGTDGYAELPDNILSSDMTITTWVKINKFTTWGRVFDFGTDSNQNFFFAPYSGGASRVEIKNGATVDTMDCTQETAKDWVNYAITIKGDTVSYYRNGRLIKSKSGIKDISELTNTANYIGKSHYDGDAYLSAVVDDFRVYNTALSQDEILKVMSDGEINADVMLDSYAINDEQIVTGDSITLPQADGIVWNETDNLGLVNVETGEVKHNKTAETVTLVQSYGNTEREYTLYVTGSEEDPYSINIDASDRSKDVSDDMWGLFFEDINSAADGGLYAEMVQNRSFEKSDEKEGHLYNWGLYSIYKEPNREDGKYYTAENIQVKTDKPMNENNPTYITIPKGEMICNDGFYDGTEWDCDKGTSFSGMKFKNGEKYDFSVYARGEGELTVSLGIVIDEHKASFEVEPFNEAAAVIKCNSKDDWKKYSVTFTADEELESDGSGIIVTNTGDSDLDVDMVSLMPEDTYKGHGLRKDLMEQLEAMHPKFLRFPGGCAVEGQTMDTAWNWKDTIGDVSERKEMINIWNPSATEPYMMTYGLGFYEYFQMCEDLGMEPVPILNCGIACQVRSGSATDEEHLVPMDKLQPYIDDALDLIEFANGTDESNEWVQKRIQMGHKEPFNMKYIGIGNEQYGDIYFERYEEFAKQIHEKYPDINLVTTSGTASSGSSNDLAWNWANEHEELADRMDEHYYETADWFRQHAYRYDNYRRDTNTKVFLGEYASKGNAWYNALSEAAFMTGLERNADVVRMASYAPMFAKYGNTQWSAADMIWFNNSDYVLTPNYYVQSLFSNNQGDYSLPTEVKLNGIEKDDALKGGVAVGSWGTHNEFKDIRLYSGDTIGVLTPSESEEYDDEDDYNLDEEYDEDDYNLEDRGWKIGKGEWTMNKEGTLVQSSDETGAICYFPYPDNRQYTLSLKARKLSGGEGFQIGVAADDALNYYRVNIGGWGNTTAKIQHIVNGVSSSSGNVAEQSYVGNVHINDNEWYDVTVEVTDDEIKAYLNDEFICSYKKPKEYGPVYSSSVYDEETGDVIVKVVNTMDSDVNIGMNVSGETVTSNIAKTTVMSGDTNLENSLDNKNAIVPKEIELTNASNNFTYNAPADSFSIIRLKTGNGGSKAYISGYEDGTFRPDNTITRAEVAAIIARCSADFDENKTYSSNFTDVSGDEWYANYVGYAAEKGYISGYDGGPFKADIDITRGELAVILSKYGSFDGDGICTEFSDVPNDYYATGYIKSLYDENIVSGYEDGTFKPDNSVTRAEAVTMMNKVLGNPIAENAENPFGDVSPNHWAYNQIMTAVQGK</sequence>
<evidence type="ECO:0000313" key="10">
    <source>
        <dbReference type="EMBL" id="MCC2209994.1"/>
    </source>
</evidence>
<dbReference type="InterPro" id="IPR010720">
    <property type="entry name" value="Alpha-L-AF_C"/>
</dbReference>
<gene>
    <name evidence="10" type="ORF">LKE05_04180</name>
</gene>
<dbReference type="SUPFAM" id="SSF49899">
    <property type="entry name" value="Concanavalin A-like lectins/glucanases"/>
    <property type="match status" value="1"/>
</dbReference>
<evidence type="ECO:0000256" key="5">
    <source>
        <dbReference type="ARBA" id="ARBA00022737"/>
    </source>
</evidence>
<feature type="domain" description="SLH" evidence="9">
    <location>
        <begin position="1279"/>
        <end position="1342"/>
    </location>
</feature>
<evidence type="ECO:0000256" key="1">
    <source>
        <dbReference type="ARBA" id="ARBA00001462"/>
    </source>
</evidence>
<evidence type="ECO:0000256" key="8">
    <source>
        <dbReference type="SAM" id="SignalP"/>
    </source>
</evidence>
<keyword evidence="7" id="KW-0325">Glycoprotein</keyword>
<feature type="domain" description="SLH" evidence="9">
    <location>
        <begin position="1219"/>
        <end position="1278"/>
    </location>
</feature>
<dbReference type="GO" id="GO:0046556">
    <property type="term" value="F:alpha-L-arabinofuranosidase activity"/>
    <property type="evidence" value="ECO:0007669"/>
    <property type="project" value="UniProtKB-EC"/>
</dbReference>
<dbReference type="InterPro" id="IPR001119">
    <property type="entry name" value="SLH_dom"/>
</dbReference>
<dbReference type="PANTHER" id="PTHR31776:SF0">
    <property type="entry name" value="ALPHA-L-ARABINOFURANOSIDASE 1"/>
    <property type="match status" value="1"/>
</dbReference>
<dbReference type="Gene3D" id="2.60.120.260">
    <property type="entry name" value="Galactose-binding domain-like"/>
    <property type="match status" value="1"/>
</dbReference>
<feature type="signal peptide" evidence="8">
    <location>
        <begin position="1"/>
        <end position="25"/>
    </location>
</feature>
<comment type="catalytic activity">
    <reaction evidence="1">
        <text>Hydrolysis of terminal non-reducing alpha-L-arabinofuranoside residues in alpha-L-arabinosides.</text>
        <dbReference type="EC" id="3.2.1.55"/>
    </reaction>
</comment>
<evidence type="ECO:0000256" key="6">
    <source>
        <dbReference type="ARBA" id="ARBA00022801"/>
    </source>
</evidence>
<dbReference type="RefSeq" id="WP_308456025.1">
    <property type="nucleotide sequence ID" value="NZ_JAJEQM010000004.1"/>
</dbReference>
<keyword evidence="11" id="KW-1185">Reference proteome</keyword>
<evidence type="ECO:0000259" key="9">
    <source>
        <dbReference type="PROSITE" id="PS51272"/>
    </source>
</evidence>
<dbReference type="InterPro" id="IPR051563">
    <property type="entry name" value="Glycosyl_Hydrolase_51"/>
</dbReference>
<evidence type="ECO:0000256" key="2">
    <source>
        <dbReference type="ARBA" id="ARBA00007186"/>
    </source>
</evidence>
<dbReference type="InterPro" id="IPR017853">
    <property type="entry name" value="GH"/>
</dbReference>
<dbReference type="GO" id="GO:0046373">
    <property type="term" value="P:L-arabinose metabolic process"/>
    <property type="evidence" value="ECO:0007669"/>
    <property type="project" value="InterPro"/>
</dbReference>
<reference evidence="10 11" key="1">
    <citation type="submission" date="2021-10" db="EMBL/GenBank/DDBJ databases">
        <title>Anaerobic single-cell dispensing facilitates the cultivation of human gut bacteria.</title>
        <authorList>
            <person name="Afrizal A."/>
        </authorList>
    </citation>
    <scope>NUCLEOTIDE SEQUENCE [LARGE SCALE GENOMIC DNA]</scope>
    <source>
        <strain evidence="10 11">CLA-AA-H232</strain>
    </source>
</reference>
<protein>
    <recommendedName>
        <fullName evidence="3">non-reducing end alpha-L-arabinofuranosidase</fullName>
        <ecNumber evidence="3">3.2.1.55</ecNumber>
    </recommendedName>
</protein>
<dbReference type="SUPFAM" id="SSF51011">
    <property type="entry name" value="Glycosyl hydrolase domain"/>
    <property type="match status" value="1"/>
</dbReference>
<proteinExistence type="inferred from homology"/>
<dbReference type="PANTHER" id="PTHR31776">
    <property type="entry name" value="ALPHA-L-ARABINOFURANOSIDASE 1"/>
    <property type="match status" value="1"/>
</dbReference>
<dbReference type="Pfam" id="PF06964">
    <property type="entry name" value="Alpha-L-AF_C"/>
    <property type="match status" value="1"/>
</dbReference>
<dbReference type="Pfam" id="PF13385">
    <property type="entry name" value="Laminin_G_3"/>
    <property type="match status" value="1"/>
</dbReference>
<keyword evidence="5" id="KW-0677">Repeat</keyword>
<dbReference type="SUPFAM" id="SSF51445">
    <property type="entry name" value="(Trans)glycosidases"/>
    <property type="match status" value="1"/>
</dbReference>
<dbReference type="InterPro" id="IPR010496">
    <property type="entry name" value="AL/BT2_dom"/>
</dbReference>
<dbReference type="SMART" id="SM00813">
    <property type="entry name" value="Alpha-L-AF_C"/>
    <property type="match status" value="1"/>
</dbReference>
<dbReference type="Gene3D" id="3.20.20.80">
    <property type="entry name" value="Glycosidases"/>
    <property type="match status" value="1"/>
</dbReference>
<comment type="similarity">
    <text evidence="2">Belongs to the glycosyl hydrolase 51 family.</text>
</comment>
<name>A0AAE3J8V7_9FIRM</name>
<keyword evidence="4 8" id="KW-0732">Signal</keyword>
<dbReference type="Pfam" id="PF22848">
    <property type="entry name" value="ASD1_dom"/>
    <property type="match status" value="1"/>
</dbReference>
<dbReference type="Proteomes" id="UP001198242">
    <property type="component" value="Unassembled WGS sequence"/>
</dbReference>
<accession>A0AAE3J8V7</accession>
<dbReference type="Gene3D" id="2.60.120.200">
    <property type="match status" value="1"/>
</dbReference>
<dbReference type="InterPro" id="IPR055235">
    <property type="entry name" value="ASD1_cat"/>
</dbReference>
<dbReference type="Pfam" id="PF06439">
    <property type="entry name" value="3keto-disac_hyd"/>
    <property type="match status" value="1"/>
</dbReference>
<evidence type="ECO:0000256" key="4">
    <source>
        <dbReference type="ARBA" id="ARBA00022729"/>
    </source>
</evidence>
<feature type="chain" id="PRO_5042175146" description="non-reducing end alpha-L-arabinofuranosidase" evidence="8">
    <location>
        <begin position="26"/>
        <end position="1364"/>
    </location>
</feature>
<dbReference type="EC" id="3.2.1.55" evidence="3"/>
<comment type="caution">
    <text evidence="10">The sequence shown here is derived from an EMBL/GenBank/DDBJ whole genome shotgun (WGS) entry which is preliminary data.</text>
</comment>
<dbReference type="Pfam" id="PF00395">
    <property type="entry name" value="SLH"/>
    <property type="match status" value="3"/>
</dbReference>
<evidence type="ECO:0000256" key="7">
    <source>
        <dbReference type="ARBA" id="ARBA00023180"/>
    </source>
</evidence>
<dbReference type="Gene3D" id="2.60.120.560">
    <property type="entry name" value="Exo-inulinase, domain 1"/>
    <property type="match status" value="1"/>
</dbReference>
<evidence type="ECO:0000313" key="11">
    <source>
        <dbReference type="Proteomes" id="UP001198242"/>
    </source>
</evidence>
<dbReference type="PROSITE" id="PS51272">
    <property type="entry name" value="SLH"/>
    <property type="match status" value="3"/>
</dbReference>
<feature type="domain" description="SLH" evidence="9">
    <location>
        <begin position="1153"/>
        <end position="1218"/>
    </location>
</feature>
<keyword evidence="6" id="KW-0378">Hydrolase</keyword>
<dbReference type="EMBL" id="JAJEQM010000004">
    <property type="protein sequence ID" value="MCC2209994.1"/>
    <property type="molecule type" value="Genomic_DNA"/>
</dbReference>